<dbReference type="RefSeq" id="WP_012828625.1">
    <property type="nucleotide sequence ID" value="NC_013440.1"/>
</dbReference>
<organism evidence="3 4">
    <name type="scientific">Haliangium ochraceum (strain DSM 14365 / JCM 11303 / SMP-2)</name>
    <dbReference type="NCBI Taxonomy" id="502025"/>
    <lineage>
        <taxon>Bacteria</taxon>
        <taxon>Pseudomonadati</taxon>
        <taxon>Myxococcota</taxon>
        <taxon>Polyangia</taxon>
        <taxon>Haliangiales</taxon>
        <taxon>Kofleriaceae</taxon>
        <taxon>Haliangium</taxon>
    </lineage>
</organism>
<evidence type="ECO:0000313" key="4">
    <source>
        <dbReference type="Proteomes" id="UP000001880"/>
    </source>
</evidence>
<dbReference type="GO" id="GO:0016491">
    <property type="term" value="F:oxidoreductase activity"/>
    <property type="evidence" value="ECO:0007669"/>
    <property type="project" value="InterPro"/>
</dbReference>
<dbReference type="HOGENOM" id="CLU_076204_3_0_7"/>
<proteinExistence type="predicted"/>
<evidence type="ECO:0000259" key="2">
    <source>
        <dbReference type="PROSITE" id="PS51352"/>
    </source>
</evidence>
<dbReference type="KEGG" id="hoh:Hoch_3524"/>
<dbReference type="SUPFAM" id="SSF52833">
    <property type="entry name" value="Thioredoxin-like"/>
    <property type="match status" value="1"/>
</dbReference>
<sequence>MFGSRSHTSLVRALLLATALILGSAGLASADAVLGQPAPAFELKDVDGKTVKLSDFRGKTVVIEWFNPGCPFIKYAHGEGPLKDPAKRPGGDRADVVWLAINSSASGKQGHGVALNKRAKAEWKIPYPVLIDESGTVGRAYGAKTTPHMYIVDVKGKLVYHGGLDNAPLGRGKGKTENFVASALADLAAGRSVQNAETKPYGCSVKY</sequence>
<dbReference type="EMBL" id="CP001804">
    <property type="protein sequence ID" value="ACY16026.1"/>
    <property type="molecule type" value="Genomic_DNA"/>
</dbReference>
<accession>D0LW94</accession>
<protein>
    <submittedName>
        <fullName evidence="3">Alkyl hydroperoxide reductase/ Thiol specific antioxidant/ Mal allergen</fullName>
    </submittedName>
</protein>
<dbReference type="eggNOG" id="COG1225">
    <property type="taxonomic scope" value="Bacteria"/>
</dbReference>
<feature type="domain" description="Thioredoxin" evidence="2">
    <location>
        <begin position="32"/>
        <end position="185"/>
    </location>
</feature>
<dbReference type="Proteomes" id="UP000001880">
    <property type="component" value="Chromosome"/>
</dbReference>
<evidence type="ECO:0000313" key="3">
    <source>
        <dbReference type="EMBL" id="ACY16026.1"/>
    </source>
</evidence>
<dbReference type="Gene3D" id="3.40.30.10">
    <property type="entry name" value="Glutaredoxin"/>
    <property type="match status" value="1"/>
</dbReference>
<dbReference type="CDD" id="cd02969">
    <property type="entry name" value="PRX_like1"/>
    <property type="match status" value="1"/>
</dbReference>
<dbReference type="InterPro" id="IPR013766">
    <property type="entry name" value="Thioredoxin_domain"/>
</dbReference>
<dbReference type="InterPro" id="IPR036249">
    <property type="entry name" value="Thioredoxin-like_sf"/>
</dbReference>
<gene>
    <name evidence="3" type="ordered locus">Hoch_3524</name>
</gene>
<dbReference type="OrthoDB" id="9781543at2"/>
<feature type="chain" id="PRO_5003010635" evidence="1">
    <location>
        <begin position="31"/>
        <end position="207"/>
    </location>
</feature>
<reference evidence="3 4" key="1">
    <citation type="journal article" date="2010" name="Stand. Genomic Sci.">
        <title>Complete genome sequence of Haliangium ochraceum type strain (SMP-2).</title>
        <authorList>
            <consortium name="US DOE Joint Genome Institute (JGI-PGF)"/>
            <person name="Ivanova N."/>
            <person name="Daum C."/>
            <person name="Lang E."/>
            <person name="Abt B."/>
            <person name="Kopitz M."/>
            <person name="Saunders E."/>
            <person name="Lapidus A."/>
            <person name="Lucas S."/>
            <person name="Glavina Del Rio T."/>
            <person name="Nolan M."/>
            <person name="Tice H."/>
            <person name="Copeland A."/>
            <person name="Cheng J.F."/>
            <person name="Chen F."/>
            <person name="Bruce D."/>
            <person name="Goodwin L."/>
            <person name="Pitluck S."/>
            <person name="Mavromatis K."/>
            <person name="Pati A."/>
            <person name="Mikhailova N."/>
            <person name="Chen A."/>
            <person name="Palaniappan K."/>
            <person name="Land M."/>
            <person name="Hauser L."/>
            <person name="Chang Y.J."/>
            <person name="Jeffries C.D."/>
            <person name="Detter J.C."/>
            <person name="Brettin T."/>
            <person name="Rohde M."/>
            <person name="Goker M."/>
            <person name="Bristow J."/>
            <person name="Markowitz V."/>
            <person name="Eisen J.A."/>
            <person name="Hugenholtz P."/>
            <person name="Kyrpides N.C."/>
            <person name="Klenk H.P."/>
        </authorList>
    </citation>
    <scope>NUCLEOTIDE SEQUENCE [LARGE SCALE GENOMIC DNA]</scope>
    <source>
        <strain evidence="4">DSM 14365 / CIP 107738 / JCM 11303 / AJ 13395 / SMP-2</strain>
    </source>
</reference>
<dbReference type="PROSITE" id="PS51352">
    <property type="entry name" value="THIOREDOXIN_2"/>
    <property type="match status" value="1"/>
</dbReference>
<dbReference type="Pfam" id="PF00578">
    <property type="entry name" value="AhpC-TSA"/>
    <property type="match status" value="1"/>
</dbReference>
<dbReference type="InterPro" id="IPR000866">
    <property type="entry name" value="AhpC/TSA"/>
</dbReference>
<dbReference type="InterPro" id="IPR047262">
    <property type="entry name" value="PRX-like1"/>
</dbReference>
<name>D0LW94_HALO1</name>
<dbReference type="PANTHER" id="PTHR43640">
    <property type="entry name" value="OS07G0260300 PROTEIN"/>
    <property type="match status" value="1"/>
</dbReference>
<dbReference type="STRING" id="502025.Hoch_3524"/>
<keyword evidence="1" id="KW-0732">Signal</keyword>
<evidence type="ECO:0000256" key="1">
    <source>
        <dbReference type="SAM" id="SignalP"/>
    </source>
</evidence>
<feature type="signal peptide" evidence="1">
    <location>
        <begin position="1"/>
        <end position="30"/>
    </location>
</feature>
<dbReference type="GO" id="GO:0016209">
    <property type="term" value="F:antioxidant activity"/>
    <property type="evidence" value="ECO:0007669"/>
    <property type="project" value="InterPro"/>
</dbReference>
<dbReference type="PANTHER" id="PTHR43640:SF1">
    <property type="entry name" value="THIOREDOXIN-DEPENDENT PEROXIREDOXIN"/>
    <property type="match status" value="1"/>
</dbReference>
<dbReference type="AlphaFoldDB" id="D0LW94"/>
<keyword evidence="4" id="KW-1185">Reference proteome</keyword>